<feature type="non-terminal residue" evidence="1">
    <location>
        <position position="1"/>
    </location>
</feature>
<reference evidence="1 2" key="1">
    <citation type="submission" date="2024-05" db="EMBL/GenBank/DDBJ databases">
        <title>Genome sequencing and assembly of Indian major carp, Cirrhinus mrigala (Hamilton, 1822).</title>
        <authorList>
            <person name="Mohindra V."/>
            <person name="Chowdhury L.M."/>
            <person name="Lal K."/>
            <person name="Jena J.K."/>
        </authorList>
    </citation>
    <scope>NUCLEOTIDE SEQUENCE [LARGE SCALE GENOMIC DNA]</scope>
    <source>
        <strain evidence="1">CM1030</strain>
        <tissue evidence="1">Blood</tissue>
    </source>
</reference>
<proteinExistence type="predicted"/>
<gene>
    <name evidence="1" type="ORF">M9458_001004</name>
</gene>
<evidence type="ECO:0000313" key="2">
    <source>
        <dbReference type="Proteomes" id="UP001529510"/>
    </source>
</evidence>
<organism evidence="1 2">
    <name type="scientific">Cirrhinus mrigala</name>
    <name type="common">Mrigala</name>
    <dbReference type="NCBI Taxonomy" id="683832"/>
    <lineage>
        <taxon>Eukaryota</taxon>
        <taxon>Metazoa</taxon>
        <taxon>Chordata</taxon>
        <taxon>Craniata</taxon>
        <taxon>Vertebrata</taxon>
        <taxon>Euteleostomi</taxon>
        <taxon>Actinopterygii</taxon>
        <taxon>Neopterygii</taxon>
        <taxon>Teleostei</taxon>
        <taxon>Ostariophysi</taxon>
        <taxon>Cypriniformes</taxon>
        <taxon>Cyprinidae</taxon>
        <taxon>Labeoninae</taxon>
        <taxon>Labeonini</taxon>
        <taxon>Cirrhinus</taxon>
    </lineage>
</organism>
<feature type="non-terminal residue" evidence="1">
    <location>
        <position position="61"/>
    </location>
</feature>
<protein>
    <submittedName>
        <fullName evidence="1">Uncharacterized protein</fullName>
    </submittedName>
</protein>
<dbReference type="AlphaFoldDB" id="A0ABD0RXB1"/>
<dbReference type="EMBL" id="JAMKFB020000001">
    <property type="protein sequence ID" value="KAL0202986.1"/>
    <property type="molecule type" value="Genomic_DNA"/>
</dbReference>
<dbReference type="Proteomes" id="UP001529510">
    <property type="component" value="Unassembled WGS sequence"/>
</dbReference>
<evidence type="ECO:0000313" key="1">
    <source>
        <dbReference type="EMBL" id="KAL0202986.1"/>
    </source>
</evidence>
<comment type="caution">
    <text evidence="1">The sequence shown here is derived from an EMBL/GenBank/DDBJ whole genome shotgun (WGS) entry which is preliminary data.</text>
</comment>
<accession>A0ABD0RXB1</accession>
<sequence>NSAYDPKNTIPTVKHRSGNMLWGYFFLLRGHGRLNRIKGMMDGAMYHQGQGIEASQGIENG</sequence>
<keyword evidence="2" id="KW-1185">Reference proteome</keyword>
<name>A0ABD0RXB1_CIRMR</name>